<keyword evidence="2 6" id="KW-0812">Transmembrane</keyword>
<dbReference type="InterPro" id="IPR051361">
    <property type="entry name" value="ThrE/Ser_Exporter"/>
</dbReference>
<feature type="transmembrane region" description="Helical" evidence="6">
    <location>
        <begin position="199"/>
        <end position="222"/>
    </location>
</feature>
<dbReference type="PANTHER" id="PTHR31082">
    <property type="entry name" value="PHEROMONE-REGULATED MEMBRANE PROTEIN 10"/>
    <property type="match status" value="1"/>
</dbReference>
<dbReference type="Proteomes" id="UP000227088">
    <property type="component" value="Unassembled WGS sequence"/>
</dbReference>
<feature type="transmembrane region" description="Helical" evidence="6">
    <location>
        <begin position="349"/>
        <end position="368"/>
    </location>
</feature>
<feature type="domain" description="Threonine/Serine exporter ThrE" evidence="8">
    <location>
        <begin position="285"/>
        <end position="405"/>
    </location>
</feature>
<dbReference type="PANTHER" id="PTHR31082:SF4">
    <property type="entry name" value="PHEROMONE-REGULATED MEMBRANE PROTEIN 10"/>
    <property type="match status" value="1"/>
</dbReference>
<feature type="domain" description="Threonine/serine exporter-like N-terminal" evidence="7">
    <location>
        <begin position="11"/>
        <end position="253"/>
    </location>
</feature>
<proteinExistence type="inferred from homology"/>
<comment type="similarity">
    <text evidence="5">Belongs to the ThrE exporter (TC 2.A.79) family.</text>
</comment>
<evidence type="ECO:0000259" key="8">
    <source>
        <dbReference type="Pfam" id="PF12821"/>
    </source>
</evidence>
<dbReference type="AlphaFoldDB" id="A0A1Y5HT11"/>
<sequence length="413" mass="45165">MPSTLFKKRRRFLIRLAKTLHHCGTPAYQLEAHLIKVSDALELEGSFLISPTTITCVFWPKGDREGQEHTYITRVQPGDLDLGLLARTDELVEQLCSEERDLDDALIRLEEITHKPHPYPQWVIFIAFGLASAAFSMLMGSGWTDVAVSFVLGLLVFFLVYWSEKSSRIQSALEPLAAICSAFLVTGISYIAPEMNNSLVVLATIIVFIPGLALTVGLSELAARDLISGTARVMDACMVMFKLYFGAVLGFALGDVFWGSFLHSTSAEIAQPLPSWTSWLAVLTLSFCLMVMFKIRLKDAPWGISAGFLAHGMSLIASAFFGVALGTFFAALVLGIYANLYARWLKAPAAIVILQGLVVLVPGSKIYMGLNTAISGQEILHIDQLGSQAFLILMSLVAGLIFANIIVDPRRSL</sequence>
<accession>A0A1Y5HT11</accession>
<feature type="transmembrane region" description="Helical" evidence="6">
    <location>
        <begin position="243"/>
        <end position="261"/>
    </location>
</feature>
<comment type="caution">
    <text evidence="9">The sequence shown here is derived from an EMBL/GenBank/DDBJ whole genome shotgun (WGS) entry which is preliminary data.</text>
</comment>
<evidence type="ECO:0000256" key="3">
    <source>
        <dbReference type="ARBA" id="ARBA00022989"/>
    </source>
</evidence>
<evidence type="ECO:0000256" key="2">
    <source>
        <dbReference type="ARBA" id="ARBA00022692"/>
    </source>
</evidence>
<evidence type="ECO:0000256" key="1">
    <source>
        <dbReference type="ARBA" id="ARBA00004141"/>
    </source>
</evidence>
<dbReference type="InterPro" id="IPR010619">
    <property type="entry name" value="ThrE-like_N"/>
</dbReference>
<feature type="transmembrane region" description="Helical" evidence="6">
    <location>
        <begin position="175"/>
        <end position="193"/>
    </location>
</feature>
<feature type="transmembrane region" description="Helical" evidence="6">
    <location>
        <begin position="273"/>
        <end position="293"/>
    </location>
</feature>
<feature type="transmembrane region" description="Helical" evidence="6">
    <location>
        <begin position="389"/>
        <end position="407"/>
    </location>
</feature>
<evidence type="ECO:0000256" key="6">
    <source>
        <dbReference type="SAM" id="Phobius"/>
    </source>
</evidence>
<evidence type="ECO:0000256" key="5">
    <source>
        <dbReference type="ARBA" id="ARBA00034125"/>
    </source>
</evidence>
<name>A0A1Y5HT11_OLEAN</name>
<comment type="subcellular location">
    <subcellularLocation>
        <location evidence="1">Membrane</location>
        <topology evidence="1">Multi-pass membrane protein</topology>
    </subcellularLocation>
</comment>
<dbReference type="GO" id="GO:0016020">
    <property type="term" value="C:membrane"/>
    <property type="evidence" value="ECO:0007669"/>
    <property type="project" value="UniProtKB-SubCell"/>
</dbReference>
<dbReference type="Pfam" id="PF06738">
    <property type="entry name" value="ThrE"/>
    <property type="match status" value="1"/>
</dbReference>
<feature type="transmembrane region" description="Helical" evidence="6">
    <location>
        <begin position="314"/>
        <end position="337"/>
    </location>
</feature>
<evidence type="ECO:0000259" key="7">
    <source>
        <dbReference type="Pfam" id="PF06738"/>
    </source>
</evidence>
<gene>
    <name evidence="9" type="ORF">A9R00_07280</name>
</gene>
<protein>
    <recommendedName>
        <fullName evidence="11">Threonine/serine exporter-like N-terminal domain-containing protein</fullName>
    </recommendedName>
</protein>
<reference evidence="10" key="1">
    <citation type="journal article" date="2017" name="Proc. Natl. Acad. Sci. U.S.A.">
        <title>Simulation of Deepwater Horizon oil plume reveals substrate specialization within a complex community of hydrocarbon degraders.</title>
        <authorList>
            <person name="Hu P."/>
            <person name="Dubinsky E.A."/>
            <person name="Probst A.J."/>
            <person name="Wang J."/>
            <person name="Sieber C.M.K."/>
            <person name="Tom L.M."/>
            <person name="Gardinali P."/>
            <person name="Banfield J.F."/>
            <person name="Atlas R.M."/>
            <person name="Andersen G.L."/>
        </authorList>
    </citation>
    <scope>NUCLEOTIDE SEQUENCE [LARGE SCALE GENOMIC DNA]</scope>
</reference>
<keyword evidence="4 6" id="KW-0472">Membrane</keyword>
<feature type="transmembrane region" description="Helical" evidence="6">
    <location>
        <begin position="122"/>
        <end position="140"/>
    </location>
</feature>
<keyword evidence="3 6" id="KW-1133">Transmembrane helix</keyword>
<dbReference type="EMBL" id="MABE01000415">
    <property type="protein sequence ID" value="OUS40190.1"/>
    <property type="molecule type" value="Genomic_DNA"/>
</dbReference>
<evidence type="ECO:0000313" key="9">
    <source>
        <dbReference type="EMBL" id="OUS40190.1"/>
    </source>
</evidence>
<feature type="transmembrane region" description="Helical" evidence="6">
    <location>
        <begin position="146"/>
        <end position="163"/>
    </location>
</feature>
<dbReference type="Pfam" id="PF12821">
    <property type="entry name" value="ThrE_2"/>
    <property type="match status" value="1"/>
</dbReference>
<organism evidence="9 10">
    <name type="scientific">Oleispira antarctica</name>
    <dbReference type="NCBI Taxonomy" id="188908"/>
    <lineage>
        <taxon>Bacteria</taxon>
        <taxon>Pseudomonadati</taxon>
        <taxon>Pseudomonadota</taxon>
        <taxon>Gammaproteobacteria</taxon>
        <taxon>Oceanospirillales</taxon>
        <taxon>Oceanospirillaceae</taxon>
        <taxon>Oleispira</taxon>
    </lineage>
</organism>
<evidence type="ECO:0000313" key="10">
    <source>
        <dbReference type="Proteomes" id="UP000227088"/>
    </source>
</evidence>
<evidence type="ECO:0008006" key="11">
    <source>
        <dbReference type="Google" id="ProtNLM"/>
    </source>
</evidence>
<evidence type="ECO:0000256" key="4">
    <source>
        <dbReference type="ARBA" id="ARBA00023136"/>
    </source>
</evidence>
<dbReference type="GO" id="GO:0022857">
    <property type="term" value="F:transmembrane transporter activity"/>
    <property type="evidence" value="ECO:0007669"/>
    <property type="project" value="InterPro"/>
</dbReference>
<dbReference type="InterPro" id="IPR024528">
    <property type="entry name" value="ThrE_2"/>
</dbReference>